<feature type="transmembrane region" description="Helical" evidence="2">
    <location>
        <begin position="521"/>
        <end position="539"/>
    </location>
</feature>
<feature type="transmembrane region" description="Helical" evidence="2">
    <location>
        <begin position="238"/>
        <end position="257"/>
    </location>
</feature>
<name>A0A1B0ATP6_9MUSC</name>
<evidence type="ECO:0000313" key="4">
    <source>
        <dbReference type="Proteomes" id="UP000092460"/>
    </source>
</evidence>
<dbReference type="EnsemblMetazoa" id="GPPI008196-RA">
    <property type="protein sequence ID" value="GPPI008196-PA"/>
    <property type="gene ID" value="GPPI008196"/>
</dbReference>
<evidence type="ECO:0000256" key="2">
    <source>
        <dbReference type="SAM" id="Phobius"/>
    </source>
</evidence>
<reference evidence="3" key="2">
    <citation type="submission" date="2020-05" db="UniProtKB">
        <authorList>
            <consortium name="EnsemblMetazoa"/>
        </authorList>
    </citation>
    <scope>IDENTIFICATION</scope>
    <source>
        <strain evidence="3">IAEA</strain>
    </source>
</reference>
<keyword evidence="4" id="KW-1185">Reference proteome</keyword>
<organism evidence="3 4">
    <name type="scientific">Glossina palpalis gambiensis</name>
    <dbReference type="NCBI Taxonomy" id="67801"/>
    <lineage>
        <taxon>Eukaryota</taxon>
        <taxon>Metazoa</taxon>
        <taxon>Ecdysozoa</taxon>
        <taxon>Arthropoda</taxon>
        <taxon>Hexapoda</taxon>
        <taxon>Insecta</taxon>
        <taxon>Pterygota</taxon>
        <taxon>Neoptera</taxon>
        <taxon>Endopterygota</taxon>
        <taxon>Diptera</taxon>
        <taxon>Brachycera</taxon>
        <taxon>Muscomorpha</taxon>
        <taxon>Hippoboscoidea</taxon>
        <taxon>Glossinidae</taxon>
        <taxon>Glossina</taxon>
    </lineage>
</organism>
<keyword evidence="2" id="KW-1133">Transmembrane helix</keyword>
<feature type="region of interest" description="Disordered" evidence="1">
    <location>
        <begin position="420"/>
        <end position="440"/>
    </location>
</feature>
<keyword evidence="2" id="KW-0472">Membrane</keyword>
<sequence length="628" mass="72215">MEMRQPFFNFTLSDYQFSNDSLETVDQKQQNQLNYLALNGKWKKATTDITAFPVNPNLVRESISDIKKPTWCPNIIAALKEKREICPTPEVLSVQSVLTKRKSKMQRNVDRRDENDADTPTEKREKVEPFHYAFRNDSICSKTPSLQSFQRALEKSTFNTSSLRELGTFSLLEDEDALFSCDLNARLLISKALQCLQSYFGWSLYQVLQLRNAFLGTTTIWEFLNPDHKTRLRVRTKLLLMPIIGVCSLLYGLITILNCFTRFLLTAAPNGLKNFVQKLRDVFLLLRLFFGDTSHVDNIMYARRCYDPICFGNYIEHMDLGRPFLTLGSSGDQLTKNSLETVKRKNKNQLHNLALSSKWEMSTTKFAAAPDIAQETKGDIKKKGFFQNVDDIRAVLREERKMFANADVLNEERVTLKRNNKIKRTAGESDDNDVDTRSEQKENTLAMNRNSSFRHFLSNESARSQTSSMQSFRESFLDNNIRFKRASSTPLHDSVKDRPLAYRGALYPNDLTQAASSIKDLNLIMLLGLFIGLLISKVLQYLQLYIRWALYQIVELRNAFLGTTTLWEFLNLDDNTRLRVHTKLILMPIIGVGTLVYGLTSILHLIIRFLLTAAPNGLKNFVQRLHDV</sequence>
<feature type="region of interest" description="Disordered" evidence="1">
    <location>
        <begin position="103"/>
        <end position="123"/>
    </location>
</feature>
<dbReference type="Proteomes" id="UP000092460">
    <property type="component" value="Unassembled WGS sequence"/>
</dbReference>
<accession>A0A1B0ATP6</accession>
<dbReference type="VEuPathDB" id="VectorBase:GPPI008196"/>
<feature type="transmembrane region" description="Helical" evidence="2">
    <location>
        <begin position="584"/>
        <end position="611"/>
    </location>
</feature>
<keyword evidence="2" id="KW-0812">Transmembrane</keyword>
<evidence type="ECO:0000313" key="3">
    <source>
        <dbReference type="EnsemblMetazoa" id="GPPI008196-PA"/>
    </source>
</evidence>
<reference evidence="4" key="1">
    <citation type="submission" date="2015-01" db="EMBL/GenBank/DDBJ databases">
        <authorList>
            <person name="Aksoy S."/>
            <person name="Warren W."/>
            <person name="Wilson R.K."/>
        </authorList>
    </citation>
    <scope>NUCLEOTIDE SEQUENCE [LARGE SCALE GENOMIC DNA]</scope>
    <source>
        <strain evidence="4">IAEA</strain>
    </source>
</reference>
<evidence type="ECO:0000256" key="1">
    <source>
        <dbReference type="SAM" id="MobiDB-lite"/>
    </source>
</evidence>
<proteinExistence type="predicted"/>
<dbReference type="AlphaFoldDB" id="A0A1B0ATP6"/>
<feature type="compositionally biased region" description="Basic and acidic residues" evidence="1">
    <location>
        <begin position="107"/>
        <end position="123"/>
    </location>
</feature>
<dbReference type="EMBL" id="JXJN01003417">
    <property type="status" value="NOT_ANNOTATED_CDS"/>
    <property type="molecule type" value="Genomic_DNA"/>
</dbReference>
<protein>
    <submittedName>
        <fullName evidence="3">Uncharacterized protein</fullName>
    </submittedName>
</protein>